<proteinExistence type="predicted"/>
<dbReference type="EMBL" id="BMZZ01000020">
    <property type="protein sequence ID" value="GFZ75546.1"/>
    <property type="molecule type" value="Genomic_DNA"/>
</dbReference>
<keyword evidence="2" id="KW-0472">Membrane</keyword>
<gene>
    <name evidence="3" type="ORF">HPP_5040</name>
</gene>
<accession>A0ABQ1EK40</accession>
<protein>
    <submittedName>
        <fullName evidence="3">Uncharacterized protein</fullName>
    </submittedName>
</protein>
<name>A0ABQ1EK40_9MOLU</name>
<evidence type="ECO:0000313" key="4">
    <source>
        <dbReference type="Proteomes" id="UP000677853"/>
    </source>
</evidence>
<feature type="transmembrane region" description="Helical" evidence="2">
    <location>
        <begin position="10"/>
        <end position="28"/>
    </location>
</feature>
<evidence type="ECO:0000256" key="1">
    <source>
        <dbReference type="SAM" id="Coils"/>
    </source>
</evidence>
<keyword evidence="2" id="KW-0812">Transmembrane</keyword>
<feature type="coiled-coil region" evidence="1">
    <location>
        <begin position="34"/>
        <end position="86"/>
    </location>
</feature>
<comment type="caution">
    <text evidence="3">The sequence shown here is derived from an EMBL/GenBank/DDBJ whole genome shotgun (WGS) entry which is preliminary data.</text>
</comment>
<keyword evidence="4" id="KW-1185">Reference proteome</keyword>
<sequence>MEELKKQFKIFFYVTSIFLSIFTTYLLTRQIGLKECINSQSKHLKEKINQIKDNVDDAKKQTQEHFEKTHKKLDELIEKLDKENNKENE</sequence>
<reference evidence="3 4" key="1">
    <citation type="journal article" date="2021" name="J. Gen. Plant Pathol.">
        <title>Enrichment of phytoplasma genome DNA through a methyl-CpG binding domain-mediated method for efficient genome sequencing.</title>
        <authorList>
            <person name="Nijo T."/>
            <person name="Iwabuchi N."/>
            <person name="Tokuda R."/>
            <person name="Suzuki T."/>
            <person name="Matsumoto O."/>
            <person name="Miyazaki A."/>
            <person name="Maejima K."/>
            <person name="Oshima K."/>
            <person name="Namba S."/>
            <person name="Yamaji Y."/>
        </authorList>
    </citation>
    <scope>NUCLEOTIDE SEQUENCE [LARGE SCALE GENOMIC DNA]</scope>
    <source>
        <strain evidence="3 4">HP</strain>
    </source>
</reference>
<keyword evidence="1" id="KW-0175">Coiled coil</keyword>
<dbReference type="RefSeq" id="WP_212775621.1">
    <property type="nucleotide sequence ID" value="NZ_BMZZ01000020.1"/>
</dbReference>
<dbReference type="Proteomes" id="UP000677853">
    <property type="component" value="Unassembled WGS sequence"/>
</dbReference>
<keyword evidence="2" id="KW-1133">Transmembrane helix</keyword>
<evidence type="ECO:0000256" key="2">
    <source>
        <dbReference type="SAM" id="Phobius"/>
    </source>
</evidence>
<organism evidence="3 4">
    <name type="scientific">Hydrangea phyllody phytoplasma</name>
    <dbReference type="NCBI Taxonomy" id="238673"/>
    <lineage>
        <taxon>Bacteria</taxon>
        <taxon>Bacillati</taxon>
        <taxon>Mycoplasmatota</taxon>
        <taxon>Mollicutes</taxon>
        <taxon>Acholeplasmatales</taxon>
        <taxon>Acholeplasmataceae</taxon>
        <taxon>Candidatus Phytoplasma</taxon>
        <taxon>16SrI (Aster yellows group)</taxon>
    </lineage>
</organism>
<evidence type="ECO:0000313" key="3">
    <source>
        <dbReference type="EMBL" id="GFZ75546.1"/>
    </source>
</evidence>